<dbReference type="EMBL" id="GG693883">
    <property type="protein sequence ID" value="EES51941.1"/>
    <property type="molecule type" value="Genomic_DNA"/>
</dbReference>
<dbReference type="AlphaFoldDB" id="C6HZK6"/>
<protein>
    <recommendedName>
        <fullName evidence="3">CopG domain protein DNA-binding domain protein</fullName>
    </recommendedName>
</protein>
<keyword evidence="2" id="KW-1185">Reference proteome</keyword>
<reference evidence="1 2" key="1">
    <citation type="journal article" date="2009" name="Appl. Environ. Microbiol.">
        <title>Community genomic and proteomic analyses of chemoautotrophic iron-oxidizing "Leptospirillum rubarum" (Group II) and "Leptospirillum ferrodiazotrophum" (Group III) bacteria in acid mine drainage biofilms.</title>
        <authorList>
            <person name="Goltsman D.S."/>
            <person name="Denef V.J."/>
            <person name="Singer S.W."/>
            <person name="VerBerkmoes N.C."/>
            <person name="Lefsrud M."/>
            <person name="Mueller R.S."/>
            <person name="Dick G.J."/>
            <person name="Sun C.L."/>
            <person name="Wheeler K.E."/>
            <person name="Zemla A."/>
            <person name="Baker B.J."/>
            <person name="Hauser L."/>
            <person name="Land M."/>
            <person name="Shah M.B."/>
            <person name="Thelen M.P."/>
            <person name="Hettich R.L."/>
            <person name="Banfield J.F."/>
        </authorList>
    </citation>
    <scope>NUCLEOTIDE SEQUENCE [LARGE SCALE GENOMIC DNA]</scope>
</reference>
<evidence type="ECO:0008006" key="3">
    <source>
        <dbReference type="Google" id="ProtNLM"/>
    </source>
</evidence>
<name>C6HZK6_9BACT</name>
<sequence>MIKKERKTKPVRLFLPASLDSELREYSKVSDVPLAEIIRFALTLFFESDREWQKIKKDKVGS</sequence>
<evidence type="ECO:0000313" key="1">
    <source>
        <dbReference type="EMBL" id="EES51941.1"/>
    </source>
</evidence>
<gene>
    <name evidence="1" type="ORF">UBAL3_95390003a</name>
</gene>
<evidence type="ECO:0000313" key="2">
    <source>
        <dbReference type="Proteomes" id="UP000009374"/>
    </source>
</evidence>
<proteinExistence type="predicted"/>
<dbReference type="Proteomes" id="UP000009374">
    <property type="component" value="Unassembled WGS sequence"/>
</dbReference>
<accession>C6HZK6</accession>
<organism evidence="1 2">
    <name type="scientific">Leptospirillum ferrodiazotrophum</name>
    <dbReference type="NCBI Taxonomy" id="412449"/>
    <lineage>
        <taxon>Bacteria</taxon>
        <taxon>Pseudomonadati</taxon>
        <taxon>Nitrospirota</taxon>
        <taxon>Nitrospiria</taxon>
        <taxon>Nitrospirales</taxon>
        <taxon>Nitrospiraceae</taxon>
        <taxon>Leptospirillum</taxon>
    </lineage>
</organism>